<dbReference type="Pfam" id="PF07727">
    <property type="entry name" value="RVT_2"/>
    <property type="match status" value="1"/>
</dbReference>
<feature type="transmembrane region" description="Helical" evidence="1">
    <location>
        <begin position="808"/>
        <end position="832"/>
    </location>
</feature>
<feature type="domain" description="Reverse transcriptase Ty1/copia-type" evidence="2">
    <location>
        <begin position="211"/>
        <end position="354"/>
    </location>
</feature>
<sequence>MPRVEGLPMSFETYGQFTQVLRDLWPVTEDLYDLWIVTGTHISIVLTGAHGLLRDNMECFEKSKEQCGARQGWIRVGVLQSVPTSTVFDPNEVTSHDSQVPEHSVAEPTALLRLNTTINTHLMYTRSKVGVLKPKTLISNYDEVIPETMHEAFQSKKWIVVVHDELNALQQNRTWALVQLLEGRSVVGCKWLFKIKKNGDSTVQRHKARLPPGFEVCDPDGKPLVCKLQKALYGLRQAPRNWNTKLRNSLIALGFRESKADNSLFVNNQADTRTFILVYVDDIILTGESFNYIQRVICELNKQFSLKDLGDLSYFLGIEVKRYANSIILSQKKFVLDLLEKAKLTRANPTTSSMVVANKLSKDEGNSLVDTYDFRSVVGSLLYVCHTRPDVALSVSKVAQYVQGPRESHLMAVKRILRYLASTVDYALVFSPVGSNLSITAFADANWGGDVDDRRSMSGHCVFAGNCLVSWLSRKQKMVSRSTIEAEYKSIVDDVAKVTWVNVVLADLGEASSTIPTIWCDNSGAIAMSDNPVYHAQSKHVDLDVHFVREKVVAKQLQVQYVPVSHQIADGFTKPLARGAFEYFRDRIKAVEKLLQLLYSYHYNGQYHSFVRLFKGNEKHPRVVGRSGPLISGTAYCISSFSMILLNKVVLSSYNFDAGISLMFYQNLIACLIIDILGLCRAISVEKLNWRLIRVWVPVNIIFVGILVSGMYSLKHINIAMVTILTNMTNILTAIGEYYFFRKHQNLKVWTAMFMMIISAVSGGITDLSFDATGYTWQILNCILTAGYSLTLWLVMDKAKQATKSGSLNRVSMVFLNNFLSLPFAIFLINVIRLPMFWVLATASGLLGLAISFTSMWFLHQTGPTSYRYLVLYQKGVPLGNIWSIDILYVHTYSTVYPLSVLECYNHSNKDILSLFYKVPISIAGLALFKVPDSVPNLFSILFGKQVDSAFTIEQNAYETYIVILHQSMHAPSRFICRNSICQSQKVMIQEQDLG</sequence>
<accession>A0A6A3C8H7</accession>
<dbReference type="PANTHER" id="PTHR11439:SF467">
    <property type="entry name" value="INTEGRASE CATALYTIC DOMAIN-CONTAINING PROTEIN"/>
    <property type="match status" value="1"/>
</dbReference>
<comment type="caution">
    <text evidence="3">The sequence shown here is derived from an EMBL/GenBank/DDBJ whole genome shotgun (WGS) entry which is preliminary data.</text>
</comment>
<name>A0A6A3C8H7_HIBSY</name>
<dbReference type="AlphaFoldDB" id="A0A6A3C8H7"/>
<keyword evidence="1" id="KW-0472">Membrane</keyword>
<evidence type="ECO:0000313" key="3">
    <source>
        <dbReference type="EMBL" id="KAE8725550.1"/>
    </source>
</evidence>
<reference evidence="3" key="1">
    <citation type="submission" date="2019-09" db="EMBL/GenBank/DDBJ databases">
        <title>Draft genome information of white flower Hibiscus syriacus.</title>
        <authorList>
            <person name="Kim Y.-M."/>
        </authorList>
    </citation>
    <scope>NUCLEOTIDE SEQUENCE [LARGE SCALE GENOMIC DNA]</scope>
    <source>
        <strain evidence="3">YM2019G1</strain>
    </source>
</reference>
<keyword evidence="1" id="KW-1133">Transmembrane helix</keyword>
<dbReference type="PANTHER" id="PTHR11439">
    <property type="entry name" value="GAG-POL-RELATED RETROTRANSPOSON"/>
    <property type="match status" value="1"/>
</dbReference>
<feature type="transmembrane region" description="Helical" evidence="1">
    <location>
        <begin position="747"/>
        <end position="765"/>
    </location>
</feature>
<protein>
    <submittedName>
        <fullName evidence="3">GDP-mannose transporter GONST1</fullName>
    </submittedName>
</protein>
<evidence type="ECO:0000256" key="1">
    <source>
        <dbReference type="SAM" id="Phobius"/>
    </source>
</evidence>
<proteinExistence type="predicted"/>
<feature type="transmembrane region" description="Helical" evidence="1">
    <location>
        <begin position="695"/>
        <end position="713"/>
    </location>
</feature>
<keyword evidence="1" id="KW-0812">Transmembrane</keyword>
<evidence type="ECO:0000313" key="4">
    <source>
        <dbReference type="Proteomes" id="UP000436088"/>
    </source>
</evidence>
<evidence type="ECO:0000259" key="2">
    <source>
        <dbReference type="Pfam" id="PF07727"/>
    </source>
</evidence>
<dbReference type="CDD" id="cd09272">
    <property type="entry name" value="RNase_HI_RT_Ty1"/>
    <property type="match status" value="1"/>
</dbReference>
<organism evidence="3 4">
    <name type="scientific">Hibiscus syriacus</name>
    <name type="common">Rose of Sharon</name>
    <dbReference type="NCBI Taxonomy" id="106335"/>
    <lineage>
        <taxon>Eukaryota</taxon>
        <taxon>Viridiplantae</taxon>
        <taxon>Streptophyta</taxon>
        <taxon>Embryophyta</taxon>
        <taxon>Tracheophyta</taxon>
        <taxon>Spermatophyta</taxon>
        <taxon>Magnoliopsida</taxon>
        <taxon>eudicotyledons</taxon>
        <taxon>Gunneridae</taxon>
        <taxon>Pentapetalae</taxon>
        <taxon>rosids</taxon>
        <taxon>malvids</taxon>
        <taxon>Malvales</taxon>
        <taxon>Malvaceae</taxon>
        <taxon>Malvoideae</taxon>
        <taxon>Hibiscus</taxon>
    </lineage>
</organism>
<feature type="transmembrane region" description="Helical" evidence="1">
    <location>
        <begin position="663"/>
        <end position="683"/>
    </location>
</feature>
<feature type="transmembrane region" description="Helical" evidence="1">
    <location>
        <begin position="777"/>
        <end position="796"/>
    </location>
</feature>
<dbReference type="InterPro" id="IPR043502">
    <property type="entry name" value="DNA/RNA_pol_sf"/>
</dbReference>
<keyword evidence="4" id="KW-1185">Reference proteome</keyword>
<feature type="transmembrane region" description="Helical" evidence="1">
    <location>
        <begin position="838"/>
        <end position="859"/>
    </location>
</feature>
<dbReference type="InterPro" id="IPR013103">
    <property type="entry name" value="RVT_2"/>
</dbReference>
<dbReference type="SUPFAM" id="SSF56672">
    <property type="entry name" value="DNA/RNA polymerases"/>
    <property type="match status" value="1"/>
</dbReference>
<dbReference type="EMBL" id="VEPZ02000415">
    <property type="protein sequence ID" value="KAE8725550.1"/>
    <property type="molecule type" value="Genomic_DNA"/>
</dbReference>
<gene>
    <name evidence="3" type="ORF">F3Y22_tig00008517pilonHSYRG00005</name>
</gene>
<dbReference type="Proteomes" id="UP000436088">
    <property type="component" value="Unassembled WGS sequence"/>
</dbReference>
<feature type="transmembrane region" description="Helical" evidence="1">
    <location>
        <begin position="719"/>
        <end position="740"/>
    </location>
</feature>